<evidence type="ECO:0000313" key="4">
    <source>
        <dbReference type="Proteomes" id="UP000075604"/>
    </source>
</evidence>
<reference evidence="3 4" key="1">
    <citation type="submission" date="2014-02" db="EMBL/GenBank/DDBJ databases">
        <title>The small core and large imbalanced accessory genome model reveals a collaborative survival strategy of Sorangium cellulosum strains in nature.</title>
        <authorList>
            <person name="Han K."/>
            <person name="Peng R."/>
            <person name="Blom J."/>
            <person name="Li Y.-Z."/>
        </authorList>
    </citation>
    <scope>NUCLEOTIDE SEQUENCE [LARGE SCALE GENOMIC DNA]</scope>
    <source>
        <strain evidence="3 4">So0157-18</strain>
    </source>
</reference>
<evidence type="ECO:0000256" key="2">
    <source>
        <dbReference type="SAM" id="SignalP"/>
    </source>
</evidence>
<gene>
    <name evidence="3" type="ORF">BE04_06510</name>
</gene>
<dbReference type="EMBL" id="JELX01004215">
    <property type="protein sequence ID" value="KYF49726.1"/>
    <property type="molecule type" value="Genomic_DNA"/>
</dbReference>
<dbReference type="Proteomes" id="UP000075604">
    <property type="component" value="Unassembled WGS sequence"/>
</dbReference>
<proteinExistence type="predicted"/>
<dbReference type="PROSITE" id="PS51257">
    <property type="entry name" value="PROKAR_LIPOPROTEIN"/>
    <property type="match status" value="1"/>
</dbReference>
<accession>A0A150P2V3</accession>
<evidence type="ECO:0000256" key="1">
    <source>
        <dbReference type="SAM" id="MobiDB-lite"/>
    </source>
</evidence>
<evidence type="ECO:0000313" key="3">
    <source>
        <dbReference type="EMBL" id="KYF49726.1"/>
    </source>
</evidence>
<feature type="chain" id="PRO_5007565587" description="Secreted protein" evidence="2">
    <location>
        <begin position="30"/>
        <end position="125"/>
    </location>
</feature>
<protein>
    <recommendedName>
        <fullName evidence="5">Secreted protein</fullName>
    </recommendedName>
</protein>
<evidence type="ECO:0008006" key="5">
    <source>
        <dbReference type="Google" id="ProtNLM"/>
    </source>
</evidence>
<organism evidence="3 4">
    <name type="scientific">Sorangium cellulosum</name>
    <name type="common">Polyangium cellulosum</name>
    <dbReference type="NCBI Taxonomy" id="56"/>
    <lineage>
        <taxon>Bacteria</taxon>
        <taxon>Pseudomonadati</taxon>
        <taxon>Myxococcota</taxon>
        <taxon>Polyangia</taxon>
        <taxon>Polyangiales</taxon>
        <taxon>Polyangiaceae</taxon>
        <taxon>Sorangium</taxon>
    </lineage>
</organism>
<feature type="compositionally biased region" description="Basic and acidic residues" evidence="1">
    <location>
        <begin position="72"/>
        <end position="83"/>
    </location>
</feature>
<feature type="region of interest" description="Disordered" evidence="1">
    <location>
        <begin position="30"/>
        <end position="125"/>
    </location>
</feature>
<name>A0A150P2V3_SORCE</name>
<feature type="signal peptide" evidence="2">
    <location>
        <begin position="1"/>
        <end position="29"/>
    </location>
</feature>
<comment type="caution">
    <text evidence="3">The sequence shown here is derived from an EMBL/GenBank/DDBJ whole genome shotgun (WGS) entry which is preliminary data.</text>
</comment>
<dbReference type="AlphaFoldDB" id="A0A150P2V3"/>
<keyword evidence="2" id="KW-0732">Signal</keyword>
<sequence>MRPCRRGWLSGGLALALSVPALLTGCAFAPGERDEQADDAWSELEPTSSDEALVSDTGGEDVERDVAASAADRAELPRLRLRETSPPAGGDEGSRARTYVRSRDTQMPEPLPWHPKGSSDGDGTR</sequence>